<dbReference type="InterPro" id="IPR023798">
    <property type="entry name" value="Ribosomal_uS7_dom"/>
</dbReference>
<comment type="caution">
    <text evidence="5">The sequence shown here is derived from an EMBL/GenBank/DDBJ whole genome shotgun (WGS) entry which is preliminary data.</text>
</comment>
<organism evidence="5">
    <name type="scientific">mine drainage metagenome</name>
    <dbReference type="NCBI Taxonomy" id="410659"/>
    <lineage>
        <taxon>unclassified sequences</taxon>
        <taxon>metagenomes</taxon>
        <taxon>ecological metagenomes</taxon>
    </lineage>
</organism>
<dbReference type="GO" id="GO:0003735">
    <property type="term" value="F:structural constituent of ribosome"/>
    <property type="evidence" value="ECO:0007669"/>
    <property type="project" value="InterPro"/>
</dbReference>
<reference evidence="5" key="2">
    <citation type="journal article" date="2014" name="ISME J.">
        <title>Microbial stratification in low pH oxic and suboxic macroscopic growths along an acid mine drainage.</title>
        <authorList>
            <person name="Mendez-Garcia C."/>
            <person name="Mesa V."/>
            <person name="Sprenger R.R."/>
            <person name="Richter M."/>
            <person name="Diez M.S."/>
            <person name="Solano J."/>
            <person name="Bargiela R."/>
            <person name="Golyshina O.V."/>
            <person name="Manteca A."/>
            <person name="Ramos J.L."/>
            <person name="Gallego J.R."/>
            <person name="Llorente I."/>
            <person name="Martins Dos Santos V.A."/>
            <person name="Jensen O.N."/>
            <person name="Pelaez A.I."/>
            <person name="Sanchez J."/>
            <person name="Ferrer M."/>
        </authorList>
    </citation>
    <scope>NUCLEOTIDE SEQUENCE</scope>
</reference>
<evidence type="ECO:0000313" key="5">
    <source>
        <dbReference type="EMBL" id="EQD72218.1"/>
    </source>
</evidence>
<evidence type="ECO:0000256" key="1">
    <source>
        <dbReference type="ARBA" id="ARBA00007151"/>
    </source>
</evidence>
<evidence type="ECO:0000256" key="2">
    <source>
        <dbReference type="ARBA" id="ARBA00022980"/>
    </source>
</evidence>
<name>T1BUH0_9ZZZZ</name>
<dbReference type="Pfam" id="PF00177">
    <property type="entry name" value="Ribosomal_S7"/>
    <property type="match status" value="1"/>
</dbReference>
<comment type="similarity">
    <text evidence="1">Belongs to the universal ribosomal protein uS7 family.</text>
</comment>
<dbReference type="InterPro" id="IPR036823">
    <property type="entry name" value="Ribosomal_uS7_dom_sf"/>
</dbReference>
<evidence type="ECO:0000256" key="3">
    <source>
        <dbReference type="ARBA" id="ARBA00023274"/>
    </source>
</evidence>
<dbReference type="AlphaFoldDB" id="T1BUH0"/>
<feature type="non-terminal residue" evidence="5">
    <location>
        <position position="1"/>
    </location>
</feature>
<protein>
    <submittedName>
        <fullName evidence="5">Ribosomal protein S7</fullName>
    </submittedName>
</protein>
<dbReference type="EMBL" id="AUZY01002441">
    <property type="protein sequence ID" value="EQD72218.1"/>
    <property type="molecule type" value="Genomic_DNA"/>
</dbReference>
<dbReference type="PANTHER" id="PTHR11205">
    <property type="entry name" value="RIBOSOMAL PROTEIN S7"/>
    <property type="match status" value="1"/>
</dbReference>
<evidence type="ECO:0000259" key="4">
    <source>
        <dbReference type="Pfam" id="PF00177"/>
    </source>
</evidence>
<keyword evidence="3" id="KW-0687">Ribonucleoprotein</keyword>
<reference evidence="5" key="1">
    <citation type="submission" date="2013-08" db="EMBL/GenBank/DDBJ databases">
        <authorList>
            <person name="Mendez C."/>
            <person name="Richter M."/>
            <person name="Ferrer M."/>
            <person name="Sanchez J."/>
        </authorList>
    </citation>
    <scope>NUCLEOTIDE SEQUENCE</scope>
</reference>
<gene>
    <name evidence="5" type="ORF">B1B_03922</name>
</gene>
<accession>T1BUH0</accession>
<dbReference type="InterPro" id="IPR000235">
    <property type="entry name" value="Ribosomal_uS7"/>
</dbReference>
<dbReference type="Gene3D" id="1.10.455.10">
    <property type="entry name" value="Ribosomal protein S7 domain"/>
    <property type="match status" value="1"/>
</dbReference>
<dbReference type="GO" id="GO:0015935">
    <property type="term" value="C:small ribosomal subunit"/>
    <property type="evidence" value="ECO:0007669"/>
    <property type="project" value="InterPro"/>
</dbReference>
<dbReference type="PIRSF" id="PIRSF002122">
    <property type="entry name" value="RPS7p_RPS7a_RPS5e_RPS7o"/>
    <property type="match status" value="1"/>
</dbReference>
<dbReference type="SUPFAM" id="SSF47973">
    <property type="entry name" value="Ribosomal protein S7"/>
    <property type="match status" value="1"/>
</dbReference>
<sequence>LQPYLYLHPVYAPHTEGRLAGRPFQKTRMHLVERLANCLMKGSKFTGKKSKALATVRRAFDELAQKDPKSNPLQLLVDAVENAAPREEVTRLQFGGISVPRAVDASPARRLNVALRNLAGGAIQASHKSTKAIHTCLADEIRLAAKGDQTSFAVGRKEEVERVAQSAR</sequence>
<keyword evidence="2 5" id="KW-0689">Ribosomal protein</keyword>
<dbReference type="InterPro" id="IPR005716">
    <property type="entry name" value="Ribosomal_uS7_euk/arc"/>
</dbReference>
<proteinExistence type="inferred from homology"/>
<dbReference type="NCBIfam" id="TIGR01028">
    <property type="entry name" value="uS7_euk_arch"/>
    <property type="match status" value="1"/>
</dbReference>
<dbReference type="GO" id="GO:0006412">
    <property type="term" value="P:translation"/>
    <property type="evidence" value="ECO:0007669"/>
    <property type="project" value="InterPro"/>
</dbReference>
<feature type="domain" description="Small ribosomal subunit protein uS7" evidence="4">
    <location>
        <begin position="26"/>
        <end position="168"/>
    </location>
</feature>